<keyword evidence="4" id="KW-0143">Chaperone</keyword>
<dbReference type="EMBL" id="MFCP01000040">
    <property type="protein sequence ID" value="OGE27372.1"/>
    <property type="molecule type" value="Genomic_DNA"/>
</dbReference>
<dbReference type="SMART" id="SM01086">
    <property type="entry name" value="ClpB_D2-small"/>
    <property type="match status" value="1"/>
</dbReference>
<evidence type="ECO:0000313" key="7">
    <source>
        <dbReference type="EMBL" id="OGE27372.1"/>
    </source>
</evidence>
<dbReference type="InterPro" id="IPR050130">
    <property type="entry name" value="ClpA_ClpB"/>
</dbReference>
<proteinExistence type="predicted"/>
<dbReference type="InterPro" id="IPR041546">
    <property type="entry name" value="ClpA/ClpB_AAA_lid"/>
</dbReference>
<feature type="domain" description="Clp ATPase C-terminal" evidence="6">
    <location>
        <begin position="455"/>
        <end position="542"/>
    </location>
</feature>
<accession>A0A1F5JFI5</accession>
<dbReference type="GO" id="GO:0016887">
    <property type="term" value="F:ATP hydrolysis activity"/>
    <property type="evidence" value="ECO:0007669"/>
    <property type="project" value="InterPro"/>
</dbReference>
<dbReference type="InterPro" id="IPR003959">
    <property type="entry name" value="ATPase_AAA_core"/>
</dbReference>
<evidence type="ECO:0000259" key="6">
    <source>
        <dbReference type="SMART" id="SM01086"/>
    </source>
</evidence>
<dbReference type="InterPro" id="IPR003593">
    <property type="entry name" value="AAA+_ATPase"/>
</dbReference>
<dbReference type="SUPFAM" id="SSF52540">
    <property type="entry name" value="P-loop containing nucleoside triphosphate hydrolases"/>
    <property type="match status" value="2"/>
</dbReference>
<evidence type="ECO:0000256" key="2">
    <source>
        <dbReference type="ARBA" id="ARBA00022741"/>
    </source>
</evidence>
<evidence type="ECO:0000256" key="1">
    <source>
        <dbReference type="ARBA" id="ARBA00022737"/>
    </source>
</evidence>
<feature type="domain" description="AAA+ ATPase" evidence="5">
    <location>
        <begin position="291"/>
        <end position="456"/>
    </location>
</feature>
<dbReference type="PANTHER" id="PTHR11638:SF18">
    <property type="entry name" value="HEAT SHOCK PROTEIN 104"/>
    <property type="match status" value="1"/>
</dbReference>
<sequence length="543" mass="60245">MVRDNGVLKEIINILSQEGGRSVILVGPPGSGKTATLRYLAKQIVTGDAPEALATKRIVLLDLTKLLSGIKTQGDLAERVKAIFEEVGLAQNIIIVIEEIHELGMGEVGTSLNLYSLMQPYLESDSFQFIGTTEAENYSRILEKNSSFARLFRKVELSPATEDDTLKILEDRAIEAERKSKVKMTFVAIKTAVALSQKLIHDRVLPDSAISVLKEALTQPLNGWVTKEVIRRVISARVKVPLMEVDNTDKNKLLNLEDEIHQRLIDQEQAVKTVADALRRSATGLREEARPIGSFLFVGPTGVGKTELAKTLSEVYFKTEGAFIRFDMSEYQSSESVSRLIGGSGQEGQLTEAVRQRPYALLLLDEFEKADPKILTLFLQVLEDGRLTDADGRTIDFTNTIIIATSNAGSLIIAEGLKQGRTLEQIEKGINEELLKIFKPELINRFDDVVLFKPLSPEDLQKIVKIKLTSLQKQMKEKGFLVEFDPALVAEFAKRGFDPVLGARPMRRLMQDTLEAKLSKLILQNQLTKGQAFKAGVDLLSVA</sequence>
<keyword evidence="3" id="KW-0067">ATP-binding</keyword>
<gene>
    <name evidence="7" type="ORF">A2867_00670</name>
</gene>
<dbReference type="Gene3D" id="3.40.50.300">
    <property type="entry name" value="P-loop containing nucleotide triphosphate hydrolases"/>
    <property type="match status" value="2"/>
</dbReference>
<dbReference type="InterPro" id="IPR019489">
    <property type="entry name" value="Clp_ATPase_C"/>
</dbReference>
<dbReference type="PRINTS" id="PR00300">
    <property type="entry name" value="CLPPROTEASEA"/>
</dbReference>
<evidence type="ECO:0000259" key="5">
    <source>
        <dbReference type="SMART" id="SM00382"/>
    </source>
</evidence>
<dbReference type="FunFam" id="3.40.50.300:FF:000025">
    <property type="entry name" value="ATP-dependent Clp protease subunit"/>
    <property type="match status" value="1"/>
</dbReference>
<keyword evidence="2" id="KW-0547">Nucleotide-binding</keyword>
<dbReference type="SMART" id="SM00382">
    <property type="entry name" value="AAA"/>
    <property type="match status" value="2"/>
</dbReference>
<dbReference type="GO" id="GO:0034605">
    <property type="term" value="P:cellular response to heat"/>
    <property type="evidence" value="ECO:0007669"/>
    <property type="project" value="TreeGrafter"/>
</dbReference>
<evidence type="ECO:0000256" key="4">
    <source>
        <dbReference type="ARBA" id="ARBA00023186"/>
    </source>
</evidence>
<organism evidence="7 8">
    <name type="scientific">Candidatus Daviesbacteria bacterium RIFCSPHIGHO2_01_FULL_40_11</name>
    <dbReference type="NCBI Taxonomy" id="1797762"/>
    <lineage>
        <taxon>Bacteria</taxon>
        <taxon>Candidatus Daviesiibacteriota</taxon>
    </lineage>
</organism>
<dbReference type="GO" id="GO:0005524">
    <property type="term" value="F:ATP binding"/>
    <property type="evidence" value="ECO:0007669"/>
    <property type="project" value="UniProtKB-KW"/>
</dbReference>
<feature type="domain" description="AAA+ ATPase" evidence="5">
    <location>
        <begin position="19"/>
        <end position="161"/>
    </location>
</feature>
<protein>
    <recommendedName>
        <fullName evidence="9">AAA+ ATPase domain-containing protein</fullName>
    </recommendedName>
</protein>
<dbReference type="Proteomes" id="UP000177555">
    <property type="component" value="Unassembled WGS sequence"/>
</dbReference>
<reference evidence="7 8" key="1">
    <citation type="journal article" date="2016" name="Nat. Commun.">
        <title>Thousands of microbial genomes shed light on interconnected biogeochemical processes in an aquifer system.</title>
        <authorList>
            <person name="Anantharaman K."/>
            <person name="Brown C.T."/>
            <person name="Hug L.A."/>
            <person name="Sharon I."/>
            <person name="Castelle C.J."/>
            <person name="Probst A.J."/>
            <person name="Thomas B.C."/>
            <person name="Singh A."/>
            <person name="Wilkins M.J."/>
            <person name="Karaoz U."/>
            <person name="Brodie E.L."/>
            <person name="Williams K.H."/>
            <person name="Hubbard S.S."/>
            <person name="Banfield J.F."/>
        </authorList>
    </citation>
    <scope>NUCLEOTIDE SEQUENCE [LARGE SCALE GENOMIC DNA]</scope>
</reference>
<dbReference type="CDD" id="cd19499">
    <property type="entry name" value="RecA-like_ClpB_Hsp104-like"/>
    <property type="match status" value="1"/>
</dbReference>
<evidence type="ECO:0008006" key="9">
    <source>
        <dbReference type="Google" id="ProtNLM"/>
    </source>
</evidence>
<name>A0A1F5JFI5_9BACT</name>
<comment type="caution">
    <text evidence="7">The sequence shown here is derived from an EMBL/GenBank/DDBJ whole genome shotgun (WGS) entry which is preliminary data.</text>
</comment>
<keyword evidence="1" id="KW-0677">Repeat</keyword>
<dbReference type="InterPro" id="IPR001270">
    <property type="entry name" value="ClpA/B"/>
</dbReference>
<dbReference type="PANTHER" id="PTHR11638">
    <property type="entry name" value="ATP-DEPENDENT CLP PROTEASE"/>
    <property type="match status" value="1"/>
</dbReference>
<dbReference type="Gene3D" id="1.10.8.60">
    <property type="match status" value="2"/>
</dbReference>
<dbReference type="Pfam" id="PF07724">
    <property type="entry name" value="AAA_2"/>
    <property type="match status" value="1"/>
</dbReference>
<evidence type="ECO:0000256" key="3">
    <source>
        <dbReference type="ARBA" id="ARBA00022840"/>
    </source>
</evidence>
<dbReference type="Pfam" id="PF00004">
    <property type="entry name" value="AAA"/>
    <property type="match status" value="1"/>
</dbReference>
<dbReference type="InterPro" id="IPR027417">
    <property type="entry name" value="P-loop_NTPase"/>
</dbReference>
<dbReference type="Pfam" id="PF10431">
    <property type="entry name" value="ClpB_D2-small"/>
    <property type="match status" value="1"/>
</dbReference>
<dbReference type="Pfam" id="PF17871">
    <property type="entry name" value="AAA_lid_9"/>
    <property type="match status" value="1"/>
</dbReference>
<dbReference type="GO" id="GO:0005737">
    <property type="term" value="C:cytoplasm"/>
    <property type="evidence" value="ECO:0007669"/>
    <property type="project" value="TreeGrafter"/>
</dbReference>
<dbReference type="AlphaFoldDB" id="A0A1F5JFI5"/>
<evidence type="ECO:0000313" key="8">
    <source>
        <dbReference type="Proteomes" id="UP000177555"/>
    </source>
</evidence>